<evidence type="ECO:0000256" key="3">
    <source>
        <dbReference type="ARBA" id="ARBA00010651"/>
    </source>
</evidence>
<evidence type="ECO:0000256" key="5">
    <source>
        <dbReference type="ARBA" id="ARBA00022714"/>
    </source>
</evidence>
<dbReference type="CDD" id="cd07567">
    <property type="entry name" value="biotinidase_like"/>
    <property type="match status" value="1"/>
</dbReference>
<dbReference type="NCBIfam" id="TIGR01416">
    <property type="entry name" value="Rieske_proteo"/>
    <property type="match status" value="1"/>
</dbReference>
<dbReference type="InterPro" id="IPR036922">
    <property type="entry name" value="Rieske_2Fe-2S_sf"/>
</dbReference>
<keyword evidence="12" id="KW-0472">Membrane</keyword>
<keyword evidence="10" id="KW-0408">Iron</keyword>
<dbReference type="InterPro" id="IPR043957">
    <property type="entry name" value="Vanin_C"/>
</dbReference>
<dbReference type="GO" id="GO:0008121">
    <property type="term" value="F:quinol-cytochrome-c reductase activity"/>
    <property type="evidence" value="ECO:0007669"/>
    <property type="project" value="InterPro"/>
</dbReference>
<dbReference type="GO" id="GO:0016020">
    <property type="term" value="C:membrane"/>
    <property type="evidence" value="ECO:0007669"/>
    <property type="project" value="UniProtKB-SubCell"/>
</dbReference>
<comment type="cofactor">
    <cofactor evidence="15">
        <name>[2Fe-2S] cluster</name>
        <dbReference type="ChEBI" id="CHEBI:190135"/>
    </cofactor>
</comment>
<dbReference type="InterPro" id="IPR004192">
    <property type="entry name" value="Rieske_TM"/>
</dbReference>
<gene>
    <name evidence="18" type="ORF">G6Z76_0005420</name>
</gene>
<evidence type="ECO:0000259" key="16">
    <source>
        <dbReference type="PROSITE" id="PS50263"/>
    </source>
</evidence>
<organism evidence="18 19">
    <name type="scientific">Acromyrmex charruanus</name>
    <dbReference type="NCBI Taxonomy" id="2715315"/>
    <lineage>
        <taxon>Eukaryota</taxon>
        <taxon>Metazoa</taxon>
        <taxon>Ecdysozoa</taxon>
        <taxon>Arthropoda</taxon>
        <taxon>Hexapoda</taxon>
        <taxon>Insecta</taxon>
        <taxon>Pterygota</taxon>
        <taxon>Neoptera</taxon>
        <taxon>Endopterygota</taxon>
        <taxon>Hymenoptera</taxon>
        <taxon>Apocrita</taxon>
        <taxon>Aculeata</taxon>
        <taxon>Formicoidea</taxon>
        <taxon>Formicidae</taxon>
        <taxon>Myrmicinae</taxon>
        <taxon>Acromyrmex</taxon>
    </lineage>
</organism>
<sequence length="769" mass="88188">MFFPRKYVLSIFIANYDKRLSSLLQLYQINYFKKLRRYSYADIPRVNFDEHRPESLKDLKTRNLDERRTLRSLNSFVGCVAGLYGFKAHLLHYILMFMPSRDILAEAQLEVKLNGIPEGKVLIVKWREKPVFIYHRSQSIIDQERAVDLSELRDPQTDDDRVKRSEWLVVLGICTHLGCIAIPNAGIIPGGFFCPCHGSHYDGAGRIRKGPAMTNLEIPKYLFTDDNKIIIGKLIIVYLLVTCAHLSHQTSTPNATTYIAAVVEYSPKYSTNSNETLKINSDVYVGFIKVANLYDVDIIVFPEAGLTTVNFPEREKLEDWTTIVPNASSNYIPCYQDTFKVSDALKKISCAARSSKIYVVINIAEKKLCSDELCPRDKMFYYNTNVVFDRTGKIIARYRKTNLSKEYQFNVTTTPEVVSFDTDFGVKFGTFTCFDIYFRKPALQLTRDHQVTDFVYPTVWFSEVPFLTAVQLQAGWSFAENVNLLASGYNRPSFGNAGSGIYLGRRGIGKAIMPTNTQKEMLIFEVPKINIETQYNEDPYNLLKDQNQKVLLSYHQKEHDESQEKWESNTMIVNDKIFLLHDDTDTFETFPLEENITKNICQNNFCCDFRIEIAKIDPSIKYRLMVFNGHRSIPNNLVNDNVAISSCSIIQCSNNSVSSCNSVQKSETVFNTIYITAKFDNLKTNLIMPSTLNSNLLPLNNEDWKFSVVDFFTENDRLHVTISLNNPTDNLVTFGIYSRPFNTNSVNRTSFDIINYFVILLVTLLLSRN</sequence>
<dbReference type="PROSITE" id="PS51296">
    <property type="entry name" value="RIESKE"/>
    <property type="match status" value="1"/>
</dbReference>
<keyword evidence="7" id="KW-0732">Signal</keyword>
<dbReference type="Pfam" id="PF00795">
    <property type="entry name" value="CN_hydrolase"/>
    <property type="match status" value="1"/>
</dbReference>
<evidence type="ECO:0000256" key="7">
    <source>
        <dbReference type="ARBA" id="ARBA00022729"/>
    </source>
</evidence>
<dbReference type="InterPro" id="IPR036526">
    <property type="entry name" value="C-N_Hydrolase_sf"/>
</dbReference>
<evidence type="ECO:0000256" key="1">
    <source>
        <dbReference type="ARBA" id="ARBA00004167"/>
    </source>
</evidence>
<dbReference type="Pfam" id="PF00355">
    <property type="entry name" value="Rieske"/>
    <property type="match status" value="1"/>
</dbReference>
<keyword evidence="11" id="KW-0411">Iron-sulfur</keyword>
<name>A0A836K3S3_9HYME</name>
<evidence type="ECO:0000256" key="11">
    <source>
        <dbReference type="ARBA" id="ARBA00023014"/>
    </source>
</evidence>
<feature type="domain" description="CN hydrolase" evidence="16">
    <location>
        <begin position="258"/>
        <end position="528"/>
    </location>
</feature>
<accession>A0A836K3S3</accession>
<dbReference type="CDD" id="cd03470">
    <property type="entry name" value="Rieske_cytochrome_bc1"/>
    <property type="match status" value="1"/>
</dbReference>
<dbReference type="PRINTS" id="PR00162">
    <property type="entry name" value="RIESKE"/>
</dbReference>
<evidence type="ECO:0000256" key="2">
    <source>
        <dbReference type="ARBA" id="ARBA00008225"/>
    </source>
</evidence>
<dbReference type="InterPro" id="IPR003010">
    <property type="entry name" value="C-N_Hydrolase"/>
</dbReference>
<dbReference type="PANTHER" id="PTHR10609:SF14">
    <property type="entry name" value="BIOTINIDASE"/>
    <property type="match status" value="1"/>
</dbReference>
<feature type="domain" description="Rieske" evidence="17">
    <location>
        <begin position="144"/>
        <end position="230"/>
    </location>
</feature>
<reference evidence="18" key="1">
    <citation type="submission" date="2020-03" db="EMBL/GenBank/DDBJ databases">
        <title>Relaxed selection underlies rapid genomic changes in the transitions from sociality to social parasitism in ants.</title>
        <authorList>
            <person name="Bi X."/>
        </authorList>
    </citation>
    <scope>NUCLEOTIDE SEQUENCE</scope>
    <source>
        <strain evidence="18">BGI-DK2014a</strain>
        <tissue evidence="18">Whole body</tissue>
    </source>
</reference>
<evidence type="ECO:0000256" key="9">
    <source>
        <dbReference type="ARBA" id="ARBA00022989"/>
    </source>
</evidence>
<dbReference type="FunFam" id="2.102.10.10:FF:000001">
    <property type="entry name" value="Cytochrome b-c1 complex subunit Rieske, mitochondrial"/>
    <property type="match status" value="1"/>
</dbReference>
<dbReference type="InterPro" id="IPR005805">
    <property type="entry name" value="Rieske_Fe-S_prot_C"/>
</dbReference>
<evidence type="ECO:0000259" key="17">
    <source>
        <dbReference type="PROSITE" id="PS51296"/>
    </source>
</evidence>
<evidence type="ECO:0000256" key="12">
    <source>
        <dbReference type="ARBA" id="ARBA00023136"/>
    </source>
</evidence>
<evidence type="ECO:0000256" key="6">
    <source>
        <dbReference type="ARBA" id="ARBA00022723"/>
    </source>
</evidence>
<dbReference type="Proteomes" id="UP000669903">
    <property type="component" value="Unassembled WGS sequence"/>
</dbReference>
<keyword evidence="6" id="KW-0479">Metal-binding</keyword>
<dbReference type="Pfam" id="PF02921">
    <property type="entry name" value="UCR_TM"/>
    <property type="match status" value="1"/>
</dbReference>
<dbReference type="Pfam" id="PF19018">
    <property type="entry name" value="Vanin_C"/>
    <property type="match status" value="1"/>
</dbReference>
<dbReference type="GO" id="GO:0051537">
    <property type="term" value="F:2 iron, 2 sulfur cluster binding"/>
    <property type="evidence" value="ECO:0007669"/>
    <property type="project" value="UniProtKB-KW"/>
</dbReference>
<dbReference type="AlphaFoldDB" id="A0A836K3S3"/>
<dbReference type="GO" id="GO:0016811">
    <property type="term" value="F:hydrolase activity, acting on carbon-nitrogen (but not peptide) bonds, in linear amides"/>
    <property type="evidence" value="ECO:0007669"/>
    <property type="project" value="InterPro"/>
</dbReference>
<dbReference type="PROSITE" id="PS50263">
    <property type="entry name" value="CN_HYDROLASE"/>
    <property type="match status" value="1"/>
</dbReference>
<protein>
    <submittedName>
        <fullName evidence="18">VNNL1 protein</fullName>
    </submittedName>
</protein>
<keyword evidence="19" id="KW-1185">Reference proteome</keyword>
<dbReference type="InterPro" id="IPR040154">
    <property type="entry name" value="Biotinidase/VNN"/>
</dbReference>
<dbReference type="SUPFAM" id="SSF56317">
    <property type="entry name" value="Carbon-nitrogen hydrolase"/>
    <property type="match status" value="1"/>
</dbReference>
<evidence type="ECO:0000313" key="19">
    <source>
        <dbReference type="Proteomes" id="UP000669903"/>
    </source>
</evidence>
<keyword evidence="14" id="KW-0325">Glycoprotein</keyword>
<dbReference type="InterPro" id="IPR017941">
    <property type="entry name" value="Rieske_2Fe-2S"/>
</dbReference>
<evidence type="ECO:0000256" key="15">
    <source>
        <dbReference type="ARBA" id="ARBA00034078"/>
    </source>
</evidence>
<dbReference type="EMBL" id="JAANIC010005802">
    <property type="protein sequence ID" value="KAG5330746.1"/>
    <property type="molecule type" value="Genomic_DNA"/>
</dbReference>
<keyword evidence="9" id="KW-1133">Transmembrane helix</keyword>
<keyword evidence="4" id="KW-0812">Transmembrane</keyword>
<dbReference type="SUPFAM" id="SSF50022">
    <property type="entry name" value="ISP domain"/>
    <property type="match status" value="1"/>
</dbReference>
<evidence type="ECO:0000256" key="10">
    <source>
        <dbReference type="ARBA" id="ARBA00023004"/>
    </source>
</evidence>
<dbReference type="InterPro" id="IPR012101">
    <property type="entry name" value="Biotinidase-like_euk"/>
</dbReference>
<keyword evidence="13" id="KW-1015">Disulfide bond</keyword>
<dbReference type="PANTHER" id="PTHR10609">
    <property type="entry name" value="BIOTINIDASE-RELATED"/>
    <property type="match status" value="1"/>
</dbReference>
<proteinExistence type="inferred from homology"/>
<dbReference type="GO" id="GO:0046872">
    <property type="term" value="F:metal ion binding"/>
    <property type="evidence" value="ECO:0007669"/>
    <property type="project" value="UniProtKB-KW"/>
</dbReference>
<evidence type="ECO:0000256" key="14">
    <source>
        <dbReference type="ARBA" id="ARBA00023180"/>
    </source>
</evidence>
<keyword evidence="8" id="KW-0378">Hydrolase</keyword>
<dbReference type="Gene3D" id="3.60.110.10">
    <property type="entry name" value="Carbon-nitrogen hydrolase"/>
    <property type="match status" value="1"/>
</dbReference>
<comment type="similarity">
    <text evidence="2">Belongs to the carbon-nitrogen hydrolase superfamily. BTD/VNN family.</text>
</comment>
<dbReference type="InterPro" id="IPR006317">
    <property type="entry name" value="Ubiquinol_cyt_c_Rdtase_Fe-S-su"/>
</dbReference>
<evidence type="ECO:0000256" key="8">
    <source>
        <dbReference type="ARBA" id="ARBA00022801"/>
    </source>
</evidence>
<comment type="caution">
    <text evidence="18">The sequence shown here is derived from an EMBL/GenBank/DDBJ whole genome shotgun (WGS) entry which is preliminary data.</text>
</comment>
<evidence type="ECO:0000256" key="4">
    <source>
        <dbReference type="ARBA" id="ARBA00022692"/>
    </source>
</evidence>
<feature type="non-terminal residue" evidence="18">
    <location>
        <position position="1"/>
    </location>
</feature>
<comment type="similarity">
    <text evidence="3">Belongs to the Rieske iron-sulfur protein family.</text>
</comment>
<evidence type="ECO:0000313" key="18">
    <source>
        <dbReference type="EMBL" id="KAG5330746.1"/>
    </source>
</evidence>
<evidence type="ECO:0000256" key="13">
    <source>
        <dbReference type="ARBA" id="ARBA00023157"/>
    </source>
</evidence>
<feature type="non-terminal residue" evidence="18">
    <location>
        <position position="769"/>
    </location>
</feature>
<keyword evidence="5" id="KW-0001">2Fe-2S</keyword>
<dbReference type="Gene3D" id="2.102.10.10">
    <property type="entry name" value="Rieske [2Fe-2S] iron-sulphur domain"/>
    <property type="match status" value="1"/>
</dbReference>
<comment type="subcellular location">
    <subcellularLocation>
        <location evidence="1">Membrane</location>
        <topology evidence="1">Single-pass membrane protein</topology>
    </subcellularLocation>
</comment>